<feature type="transmembrane region" description="Helical" evidence="6">
    <location>
        <begin position="47"/>
        <end position="67"/>
    </location>
</feature>
<evidence type="ECO:0000313" key="8">
    <source>
        <dbReference type="EMBL" id="MCH6163937.1"/>
    </source>
</evidence>
<accession>A0ABS9T5X6</accession>
<keyword evidence="9" id="KW-1185">Reference proteome</keyword>
<dbReference type="Proteomes" id="UP001166784">
    <property type="component" value="Unassembled WGS sequence"/>
</dbReference>
<dbReference type="InterPro" id="IPR051788">
    <property type="entry name" value="MFS_Transporter"/>
</dbReference>
<feature type="region of interest" description="Disordered" evidence="5">
    <location>
        <begin position="199"/>
        <end position="244"/>
    </location>
</feature>
<dbReference type="CDD" id="cd17393">
    <property type="entry name" value="MFS_MosC_like"/>
    <property type="match status" value="1"/>
</dbReference>
<feature type="region of interest" description="Disordered" evidence="5">
    <location>
        <begin position="430"/>
        <end position="453"/>
    </location>
</feature>
<gene>
    <name evidence="8" type="ORF">MMA15_27115</name>
</gene>
<dbReference type="PROSITE" id="PS50850">
    <property type="entry name" value="MFS"/>
    <property type="match status" value="1"/>
</dbReference>
<evidence type="ECO:0000256" key="2">
    <source>
        <dbReference type="ARBA" id="ARBA00022692"/>
    </source>
</evidence>
<proteinExistence type="predicted"/>
<evidence type="ECO:0000256" key="4">
    <source>
        <dbReference type="ARBA" id="ARBA00023136"/>
    </source>
</evidence>
<reference evidence="8" key="2">
    <citation type="journal article" date="2023" name="Int. J. Syst. Evol. Microbiol.">
        <title>Streptomyces marispadix sp. nov., isolated from marine beach sediment of the Northern Coast of Portugal.</title>
        <authorList>
            <person name="dos Santos J.D.N."/>
            <person name="Vitorino I.R."/>
            <person name="Kallscheuer N."/>
            <person name="Srivastava A."/>
            <person name="Krautwurst S."/>
            <person name="Marz M."/>
            <person name="Jogler C."/>
            <person name="Lobo Da Cunha A."/>
            <person name="Catita J."/>
            <person name="Goncalves H."/>
            <person name="Gonzalez I."/>
            <person name="Reyes F."/>
            <person name="Lage O.M."/>
        </authorList>
    </citation>
    <scope>NUCLEOTIDE SEQUENCE</scope>
    <source>
        <strain evidence="8">M600PL45_2</strain>
    </source>
</reference>
<feature type="transmembrane region" description="Helical" evidence="6">
    <location>
        <begin position="171"/>
        <end position="188"/>
    </location>
</feature>
<comment type="caution">
    <text evidence="8">The sequence shown here is derived from an EMBL/GenBank/DDBJ whole genome shotgun (WGS) entry which is preliminary data.</text>
</comment>
<keyword evidence="4 6" id="KW-0472">Membrane</keyword>
<dbReference type="EMBL" id="JAKWJU010000002">
    <property type="protein sequence ID" value="MCH6163937.1"/>
    <property type="molecule type" value="Genomic_DNA"/>
</dbReference>
<feature type="transmembrane region" description="Helical" evidence="6">
    <location>
        <begin position="375"/>
        <end position="397"/>
    </location>
</feature>
<feature type="compositionally biased region" description="Gly residues" evidence="5">
    <location>
        <begin position="220"/>
        <end position="230"/>
    </location>
</feature>
<dbReference type="RefSeq" id="WP_241062796.1">
    <property type="nucleotide sequence ID" value="NZ_JAKWJU010000002.1"/>
</dbReference>
<feature type="transmembrane region" description="Helical" evidence="6">
    <location>
        <begin position="12"/>
        <end position="35"/>
    </location>
</feature>
<organism evidence="8 9">
    <name type="scientific">Streptomyces marispadix</name>
    <dbReference type="NCBI Taxonomy" id="2922868"/>
    <lineage>
        <taxon>Bacteria</taxon>
        <taxon>Bacillati</taxon>
        <taxon>Actinomycetota</taxon>
        <taxon>Actinomycetes</taxon>
        <taxon>Kitasatosporales</taxon>
        <taxon>Streptomycetaceae</taxon>
        <taxon>Streptomyces</taxon>
    </lineage>
</organism>
<dbReference type="InterPro" id="IPR020846">
    <property type="entry name" value="MFS_dom"/>
</dbReference>
<sequence>MQQTVIEGATRRARVAVSVVFTVHGGVSGSFATAIPWIREHLQLGHGWLGMALVFLTVGASAAMPLSARLAHRYGPRRTLAWLSVMCCVGLTLPAFSPGLVWLCVILFVYGCGLGLMDVAMNSHGVQIEERYGRSVMSGLHGMWSVGTLLGGAGGALAAETGMDGRVHLGLVAPVLAVIAVVASRWALDVGEGTAEKDAARTATGTAAGGETSAAAEAGTGTGTGTGTGESEGAETKKEEPPRFALPSRAALTVGLMGFFAVFAEGASMDWSAIYLRDVTHADPGLAASAFTAFACTMAVARLLGDAVVRRLGPVRTVRASGLTAAVGGALVVIARTPALAIAGYALIGIGVAVVVPLCFAAAGRIPSSSPGQEIAGVATLAYASGLAAPAAVGWIAEATSLSVSFGLVTVLLLGLVLGAGMLRTEARTTASGVPGGASAKMEDASAAAPESP</sequence>
<feature type="transmembrane region" description="Helical" evidence="6">
    <location>
        <begin position="246"/>
        <end position="264"/>
    </location>
</feature>
<evidence type="ECO:0000256" key="5">
    <source>
        <dbReference type="SAM" id="MobiDB-lite"/>
    </source>
</evidence>
<dbReference type="PANTHER" id="PTHR23514:SF13">
    <property type="entry name" value="INNER MEMBRANE PROTEIN YBJJ"/>
    <property type="match status" value="1"/>
</dbReference>
<evidence type="ECO:0000256" key="3">
    <source>
        <dbReference type="ARBA" id="ARBA00022989"/>
    </source>
</evidence>
<feature type="transmembrane region" description="Helical" evidence="6">
    <location>
        <begin position="317"/>
        <end position="336"/>
    </location>
</feature>
<dbReference type="Pfam" id="PF07690">
    <property type="entry name" value="MFS_1"/>
    <property type="match status" value="2"/>
</dbReference>
<feature type="transmembrane region" description="Helical" evidence="6">
    <location>
        <begin position="142"/>
        <end position="159"/>
    </location>
</feature>
<feature type="transmembrane region" description="Helical" evidence="6">
    <location>
        <begin position="79"/>
        <end position="96"/>
    </location>
</feature>
<comment type="subcellular location">
    <subcellularLocation>
        <location evidence="1">Cell membrane</location>
        <topology evidence="1">Multi-pass membrane protein</topology>
    </subcellularLocation>
</comment>
<protein>
    <submittedName>
        <fullName evidence="8">MFS transporter</fullName>
    </submittedName>
</protein>
<feature type="compositionally biased region" description="Low complexity" evidence="5">
    <location>
        <begin position="201"/>
        <end position="219"/>
    </location>
</feature>
<evidence type="ECO:0000256" key="6">
    <source>
        <dbReference type="SAM" id="Phobius"/>
    </source>
</evidence>
<evidence type="ECO:0000256" key="1">
    <source>
        <dbReference type="ARBA" id="ARBA00004651"/>
    </source>
</evidence>
<dbReference type="InterPro" id="IPR036259">
    <property type="entry name" value="MFS_trans_sf"/>
</dbReference>
<reference evidence="8" key="1">
    <citation type="submission" date="2022-03" db="EMBL/GenBank/DDBJ databases">
        <authorList>
            <person name="Santos J.D.N."/>
            <person name="Kallscheuer N."/>
            <person name="Jogler C."/>
            <person name="Lage O.M."/>
        </authorList>
    </citation>
    <scope>NUCLEOTIDE SEQUENCE</scope>
    <source>
        <strain evidence="8">M600PL45_2</strain>
    </source>
</reference>
<feature type="domain" description="Major facilitator superfamily (MFS) profile" evidence="7">
    <location>
        <begin position="1"/>
        <end position="428"/>
    </location>
</feature>
<keyword evidence="2 6" id="KW-0812">Transmembrane</keyword>
<evidence type="ECO:0000313" key="9">
    <source>
        <dbReference type="Proteomes" id="UP001166784"/>
    </source>
</evidence>
<evidence type="ECO:0000259" key="7">
    <source>
        <dbReference type="PROSITE" id="PS50850"/>
    </source>
</evidence>
<feature type="transmembrane region" description="Helical" evidence="6">
    <location>
        <begin position="342"/>
        <end position="363"/>
    </location>
</feature>
<dbReference type="SUPFAM" id="SSF103473">
    <property type="entry name" value="MFS general substrate transporter"/>
    <property type="match status" value="1"/>
</dbReference>
<feature type="transmembrane region" description="Helical" evidence="6">
    <location>
        <begin position="284"/>
        <end position="305"/>
    </location>
</feature>
<dbReference type="Gene3D" id="1.20.1250.20">
    <property type="entry name" value="MFS general substrate transporter like domains"/>
    <property type="match status" value="1"/>
</dbReference>
<feature type="transmembrane region" description="Helical" evidence="6">
    <location>
        <begin position="102"/>
        <end position="121"/>
    </location>
</feature>
<feature type="transmembrane region" description="Helical" evidence="6">
    <location>
        <begin position="403"/>
        <end position="423"/>
    </location>
</feature>
<dbReference type="InterPro" id="IPR011701">
    <property type="entry name" value="MFS"/>
</dbReference>
<name>A0ABS9T5X6_9ACTN</name>
<dbReference type="PANTHER" id="PTHR23514">
    <property type="entry name" value="BYPASS OF STOP CODON PROTEIN 6"/>
    <property type="match status" value="1"/>
</dbReference>
<keyword evidence="3 6" id="KW-1133">Transmembrane helix</keyword>